<sequence length="408" mass="45435">MPRAAVTQRHPSSTSGASVFSDALDCSDRPLRSCYFADRRSRYVVAGAAVCVILLRSSTLPLSCFLANGAIRTSVPSWPFRHTGVDVLGFARHPELIFEGTEGTVPNILPLAPSRSSCSTLHTTPYHPSAHPSTESFAEAFLSSQSSLRKPRSFPTARIRFHGWFRRFRCGESPDGLPDPGHQLTSSHFADHHQQISRLVTLVSRQSSMAATRESGSDEDSGLPRRGALAAGKCRCNYKNLNHFRFVEINSQHHQSPKDDRLGNGSVQSVSRIESAGGRLLGTNRRMELWRTCPGQRGAYPRSNCGAFKREHGPKVLEAGLEFITDSFQLPPLEELPRLHSLPNNSEADESNRFLEAVMDALRMAMKERSAFDKKRTEIQVVLPSLRFPAVSGNMKQSNRSWRGWRKR</sequence>
<proteinExistence type="predicted"/>
<name>A0AA39ZAU1_9PEZI</name>
<evidence type="ECO:0000313" key="2">
    <source>
        <dbReference type="Proteomes" id="UP001174997"/>
    </source>
</evidence>
<accession>A0AA39ZAU1</accession>
<dbReference type="EMBL" id="JAULSY010000071">
    <property type="protein sequence ID" value="KAK0667499.1"/>
    <property type="molecule type" value="Genomic_DNA"/>
</dbReference>
<protein>
    <submittedName>
        <fullName evidence="1">Uncharacterized protein</fullName>
    </submittedName>
</protein>
<gene>
    <name evidence="1" type="ORF">QBC41DRAFT_138005</name>
</gene>
<reference evidence="1" key="1">
    <citation type="submission" date="2023-06" db="EMBL/GenBank/DDBJ databases">
        <title>Genome-scale phylogeny and comparative genomics of the fungal order Sordariales.</title>
        <authorList>
            <consortium name="Lawrence Berkeley National Laboratory"/>
            <person name="Hensen N."/>
            <person name="Bonometti L."/>
            <person name="Westerberg I."/>
            <person name="Brannstrom I.O."/>
            <person name="Guillou S."/>
            <person name="Cros-Aarteil S."/>
            <person name="Calhoun S."/>
            <person name="Haridas S."/>
            <person name="Kuo A."/>
            <person name="Mondo S."/>
            <person name="Pangilinan J."/>
            <person name="Riley R."/>
            <person name="Labutti K."/>
            <person name="Andreopoulos B."/>
            <person name="Lipzen A."/>
            <person name="Chen C."/>
            <person name="Yanf M."/>
            <person name="Daum C."/>
            <person name="Ng V."/>
            <person name="Clum A."/>
            <person name="Steindorff A."/>
            <person name="Ohm R."/>
            <person name="Martin F."/>
            <person name="Silar P."/>
            <person name="Natvig D."/>
            <person name="Lalanne C."/>
            <person name="Gautier V."/>
            <person name="Ament-Velasquez S.L."/>
            <person name="Kruys A."/>
            <person name="Hutchinson M.I."/>
            <person name="Powell A.J."/>
            <person name="Barry K."/>
            <person name="Miller A.N."/>
            <person name="Grigoriev I.V."/>
            <person name="Debuchy R."/>
            <person name="Gladieux P."/>
            <person name="Thoren M.H."/>
            <person name="Johannesson H."/>
        </authorList>
    </citation>
    <scope>NUCLEOTIDE SEQUENCE</scope>
    <source>
        <strain evidence="1">CBS 307.81</strain>
    </source>
</reference>
<evidence type="ECO:0000313" key="1">
    <source>
        <dbReference type="EMBL" id="KAK0667499.1"/>
    </source>
</evidence>
<dbReference type="AlphaFoldDB" id="A0AA39ZAU1"/>
<keyword evidence="2" id="KW-1185">Reference proteome</keyword>
<comment type="caution">
    <text evidence="1">The sequence shown here is derived from an EMBL/GenBank/DDBJ whole genome shotgun (WGS) entry which is preliminary data.</text>
</comment>
<organism evidence="1 2">
    <name type="scientific">Cercophora samala</name>
    <dbReference type="NCBI Taxonomy" id="330535"/>
    <lineage>
        <taxon>Eukaryota</taxon>
        <taxon>Fungi</taxon>
        <taxon>Dikarya</taxon>
        <taxon>Ascomycota</taxon>
        <taxon>Pezizomycotina</taxon>
        <taxon>Sordariomycetes</taxon>
        <taxon>Sordariomycetidae</taxon>
        <taxon>Sordariales</taxon>
        <taxon>Lasiosphaeriaceae</taxon>
        <taxon>Cercophora</taxon>
    </lineage>
</organism>
<dbReference type="Proteomes" id="UP001174997">
    <property type="component" value="Unassembled WGS sequence"/>
</dbReference>